<feature type="domain" description="Pectinesterase inhibitor" evidence="9">
    <location>
        <begin position="57"/>
        <end position="214"/>
    </location>
</feature>
<evidence type="ECO:0000256" key="1">
    <source>
        <dbReference type="ARBA" id="ARBA00005184"/>
    </source>
</evidence>
<dbReference type="Proteomes" id="UP000824890">
    <property type="component" value="Unassembled WGS sequence"/>
</dbReference>
<comment type="similarity">
    <text evidence="2">In the N-terminal section; belongs to the PMEI family.</text>
</comment>
<feature type="compositionally biased region" description="Low complexity" evidence="7">
    <location>
        <begin position="611"/>
        <end position="632"/>
    </location>
</feature>
<dbReference type="SUPFAM" id="SSF51126">
    <property type="entry name" value="Pectin lyase-like"/>
    <property type="match status" value="2"/>
</dbReference>
<organism evidence="10 11">
    <name type="scientific">Brassica napus</name>
    <name type="common">Rape</name>
    <dbReference type="NCBI Taxonomy" id="3708"/>
    <lineage>
        <taxon>Eukaryota</taxon>
        <taxon>Viridiplantae</taxon>
        <taxon>Streptophyta</taxon>
        <taxon>Embryophyta</taxon>
        <taxon>Tracheophyta</taxon>
        <taxon>Spermatophyta</taxon>
        <taxon>Magnoliopsida</taxon>
        <taxon>eudicotyledons</taxon>
        <taxon>Gunneridae</taxon>
        <taxon>Pentapetalae</taxon>
        <taxon>rosids</taxon>
        <taxon>malvids</taxon>
        <taxon>Brassicales</taxon>
        <taxon>Brassicaceae</taxon>
        <taxon>Brassiceae</taxon>
        <taxon>Brassica</taxon>
    </lineage>
</organism>
<name>A0ABQ7X5T0_BRANA</name>
<feature type="transmembrane region" description="Helical" evidence="8">
    <location>
        <begin position="669"/>
        <end position="692"/>
    </location>
</feature>
<comment type="pathway">
    <text evidence="1">Glycan metabolism; pectin degradation; 2-dehydro-3-deoxy-D-gluconate from pectin: step 1/5.</text>
</comment>
<dbReference type="NCBIfam" id="TIGR01614">
    <property type="entry name" value="PME_inhib"/>
    <property type="match status" value="2"/>
</dbReference>
<dbReference type="PANTHER" id="PTHR31707">
    <property type="entry name" value="PECTINESTERASE"/>
    <property type="match status" value="1"/>
</dbReference>
<evidence type="ECO:0000313" key="10">
    <source>
        <dbReference type="EMBL" id="KAH0850497.1"/>
    </source>
</evidence>
<evidence type="ECO:0000256" key="4">
    <source>
        <dbReference type="ARBA" id="ARBA00022801"/>
    </source>
</evidence>
<keyword evidence="4" id="KW-0378">Hydrolase</keyword>
<dbReference type="InterPro" id="IPR011050">
    <property type="entry name" value="Pectin_lyase_fold/virulence"/>
</dbReference>
<gene>
    <name evidence="10" type="ORF">HID58_091238</name>
</gene>
<feature type="active site" evidence="6">
    <location>
        <position position="1069"/>
    </location>
</feature>
<dbReference type="Gene3D" id="1.20.140.40">
    <property type="entry name" value="Invertase/pectin methylesterase inhibitor family protein"/>
    <property type="match status" value="2"/>
</dbReference>
<dbReference type="SMART" id="SM00856">
    <property type="entry name" value="PMEI"/>
    <property type="match status" value="2"/>
</dbReference>
<evidence type="ECO:0000259" key="9">
    <source>
        <dbReference type="SMART" id="SM00856"/>
    </source>
</evidence>
<keyword evidence="8" id="KW-0472">Membrane</keyword>
<accession>A0ABQ7X5T0</accession>
<feature type="region of interest" description="Disordered" evidence="7">
    <location>
        <begin position="603"/>
        <end position="638"/>
    </location>
</feature>
<keyword evidence="8" id="KW-0812">Transmembrane</keyword>
<proteinExistence type="inferred from homology"/>
<feature type="domain" description="Pectinesterase inhibitor" evidence="9">
    <location>
        <begin position="711"/>
        <end position="876"/>
    </location>
</feature>
<feature type="region of interest" description="Disordered" evidence="7">
    <location>
        <begin position="695"/>
        <end position="714"/>
    </location>
</feature>
<dbReference type="Gene3D" id="2.160.20.10">
    <property type="entry name" value="Single-stranded right-handed beta-helix, Pectin lyase-like"/>
    <property type="match status" value="2"/>
</dbReference>
<dbReference type="EMBL" id="JAGKQM010002057">
    <property type="protein sequence ID" value="KAH0850497.1"/>
    <property type="molecule type" value="Genomic_DNA"/>
</dbReference>
<dbReference type="Pfam" id="PF01095">
    <property type="entry name" value="Pectinesterase"/>
    <property type="match status" value="2"/>
</dbReference>
<evidence type="ECO:0000256" key="5">
    <source>
        <dbReference type="ARBA" id="ARBA00023085"/>
    </source>
</evidence>
<evidence type="ECO:0000256" key="7">
    <source>
        <dbReference type="SAM" id="MobiDB-lite"/>
    </source>
</evidence>
<evidence type="ECO:0000256" key="2">
    <source>
        <dbReference type="ARBA" id="ARBA00006027"/>
    </source>
</evidence>
<dbReference type="InterPro" id="IPR035513">
    <property type="entry name" value="Invertase/methylesterase_inhib"/>
</dbReference>
<evidence type="ECO:0000256" key="3">
    <source>
        <dbReference type="ARBA" id="ARBA00007786"/>
    </source>
</evidence>
<evidence type="ECO:0000256" key="6">
    <source>
        <dbReference type="PROSITE-ProRule" id="PRU10040"/>
    </source>
</evidence>
<dbReference type="InterPro" id="IPR018040">
    <property type="entry name" value="Pectinesterase_Tyr_AS"/>
</dbReference>
<dbReference type="InterPro" id="IPR033131">
    <property type="entry name" value="Pectinesterase_Asp_AS"/>
</dbReference>
<comment type="caution">
    <text evidence="10">The sequence shown here is derived from an EMBL/GenBank/DDBJ whole genome shotgun (WGS) entry which is preliminary data.</text>
</comment>
<protein>
    <recommendedName>
        <fullName evidence="9">Pectinesterase inhibitor domain-containing protein</fullName>
    </recommendedName>
</protein>
<reference evidence="10 11" key="1">
    <citation type="submission" date="2021-05" db="EMBL/GenBank/DDBJ databases">
        <title>Genome Assembly of Synthetic Allotetraploid Brassica napus Reveals Homoeologous Exchanges between Subgenomes.</title>
        <authorList>
            <person name="Davis J.T."/>
        </authorList>
    </citation>
    <scope>NUCLEOTIDE SEQUENCE [LARGE SCALE GENOMIC DNA]</scope>
    <source>
        <strain evidence="11">cv. Da-Ae</strain>
        <tissue evidence="10">Seedling</tissue>
    </source>
</reference>
<dbReference type="InterPro" id="IPR000070">
    <property type="entry name" value="Pectinesterase_cat"/>
</dbReference>
<keyword evidence="11" id="KW-1185">Reference proteome</keyword>
<evidence type="ECO:0000313" key="11">
    <source>
        <dbReference type="Proteomes" id="UP000824890"/>
    </source>
</evidence>
<comment type="similarity">
    <text evidence="3">In the C-terminal section; belongs to the pectinesterase family.</text>
</comment>
<dbReference type="PROSITE" id="PS00503">
    <property type="entry name" value="PECTINESTERASE_2"/>
    <property type="match status" value="2"/>
</dbReference>
<feature type="transmembrane region" description="Helical" evidence="8">
    <location>
        <begin position="20"/>
        <end position="40"/>
    </location>
</feature>
<evidence type="ECO:0000256" key="8">
    <source>
        <dbReference type="SAM" id="Phobius"/>
    </source>
</evidence>
<dbReference type="Pfam" id="PF04043">
    <property type="entry name" value="PMEI"/>
    <property type="match status" value="2"/>
</dbReference>
<dbReference type="SUPFAM" id="SSF101148">
    <property type="entry name" value="Plant invertase/pectin methylesterase inhibitor"/>
    <property type="match status" value="2"/>
</dbReference>
<dbReference type="PROSITE" id="PS00800">
    <property type="entry name" value="PECTINESTERASE_1"/>
    <property type="match status" value="2"/>
</dbReference>
<feature type="active site" evidence="6">
    <location>
        <position position="423"/>
    </location>
</feature>
<dbReference type="InterPro" id="IPR006501">
    <property type="entry name" value="Pectinesterase_inhib_dom"/>
</dbReference>
<dbReference type="CDD" id="cd15798">
    <property type="entry name" value="PMEI-like_3"/>
    <property type="match status" value="2"/>
</dbReference>
<keyword evidence="5" id="KW-0063">Aspartyl esterase</keyword>
<keyword evidence="8" id="KW-1133">Transmembrane helix</keyword>
<dbReference type="InterPro" id="IPR012334">
    <property type="entry name" value="Pectin_lyas_fold"/>
</dbReference>
<sequence length="1226" mass="133629">MAPIKDLISKFSDFKNNKKLIISSAVLALVLFSAVVGIAVTKSNQTKNQKIPTLTPTSHAVLKSVCSSTLYPELCFSAVAATGKKLTSDKDVIEASLNLTTNAVKHNYFAVKKLITKRKGLTAREVTALHDCLEIIDETLDELHVALEDLDQYPKGKSLRKHADDLKTLISSAITNQGTCLDGFSYDKADRKLRKALLKGQVHVEHMCSNALAMIKNMTETDIANFELKDKSSSTNNRKLKEELTGDLDGEGWPNWLSIGDRRLLQGSTGVNADATVAADGSGDFTTVAAAVAAAPEKSNKRYVIHIKAGVYRENVEVSKKKKNIMFLGDGRGKTIITGKRNVVDGSTTFHSATVAAVGERFLARDITFQNTAGPSKHQAVALRVGSDFSAFYNCDMLAYQDTLYVHSNRQFFVKCHIAGTVDFIFGNAAAVLQDCVINARRPNSNQKNMVTAQGRSDPNQNTGIVIQNCKIGATSDLMAVKGSFSTYLGRPWKQYSRTVIMQSDISDVIRPEGWLEWSGDFALDTLTYREYLNRGAGSGTANRVKWKGYQVITNVTEAQQYTAGQFIGGEGCTGEGDVNEVDETYSVCFSSFVETEAKSIHRCRSDSPQSASPRSVSLRSVSSPTSIQSTSEQFPLDIDSESTQTWEGYGKVDEAQDLALKKKTRKRLILLTVSGVILVAVIIGAVVGTVVHNKNKNSTEPTPSSPPELTPSTSLKTICSVTRYPESCFNSISKLPSSNTTDPEVLFKLSLKVIIDELDGISDLPEKLSTETEDERIKSALRVCGNLIEDALDRLNDTVSSMDASEDGSKKTLNSSRINDLKTWLSATVTDHETCFDAIDELATNNTEYANSTITKQLKSAMSSSTEFASNSLAIVSKILAAISDFGIPIHGRRRLLMSQQPPEWARRRLLQTEGLKPDVTVAADGSGDVTTVNEAVAMVPKKSLKMFVIYVKAGRYVENVVMDKGKWNVMIYGDGKDKTIIAGGKNFIDGTPTYETATFAIQGKGFIMKDIAIINTSGAAKHQAVAFRSGSDFSVYYQCSFDGFQDTLYPHSNRQFYRNCDVTGTIDFIFGSAAVVFQDCKIMPRQPLGNQFNTITAQGKKDPNQNSGMSIQRCTISANGNVTAPTYLGRPWKDFSTTVIMETEIGPVVKATGWMSWVNGVDPPASIVYGEYKNTGPGSDVAMRVKWAGYKAVMTADEAAKFTVATLLHGGDWIPATGVTHQLS</sequence>